<protein>
    <submittedName>
        <fullName evidence="2">Uncharacterized protein</fullName>
    </submittedName>
</protein>
<feature type="region of interest" description="Disordered" evidence="1">
    <location>
        <begin position="57"/>
        <end position="130"/>
    </location>
</feature>
<gene>
    <name evidence="2" type="ORF">THAOC_01058</name>
</gene>
<accession>K0TJ56</accession>
<evidence type="ECO:0000313" key="3">
    <source>
        <dbReference type="Proteomes" id="UP000266841"/>
    </source>
</evidence>
<dbReference type="AlphaFoldDB" id="K0TJ56"/>
<sequence length="195" mass="21082">MCMMCMMSMKVELAGHAATRATEQPDRTGFTGSNSKVAGAAVVVSACFATTSFLPPQPSPLVSHSHTPNAAPANRRRRQILPKPPAQTTAMSSLAQPNHRVADRQGHGSSTHQRKWHSTSSLLKPKSCLRPSRYSSSSIATSADSELVNASIPSSTVSRRDGIIKSVSFYSQVDIFEFQPPLEQASGEGWLSYFF</sequence>
<evidence type="ECO:0000256" key="1">
    <source>
        <dbReference type="SAM" id="MobiDB-lite"/>
    </source>
</evidence>
<feature type="compositionally biased region" description="Polar residues" evidence="1">
    <location>
        <begin position="57"/>
        <end position="67"/>
    </location>
</feature>
<feature type="compositionally biased region" description="Polar residues" evidence="1">
    <location>
        <begin position="86"/>
        <end position="96"/>
    </location>
</feature>
<evidence type="ECO:0000313" key="2">
    <source>
        <dbReference type="EMBL" id="EJK77129.1"/>
    </source>
</evidence>
<dbReference type="EMBL" id="AGNL01001272">
    <property type="protein sequence ID" value="EJK77129.1"/>
    <property type="molecule type" value="Genomic_DNA"/>
</dbReference>
<dbReference type="Proteomes" id="UP000266841">
    <property type="component" value="Unassembled WGS sequence"/>
</dbReference>
<reference evidence="2 3" key="1">
    <citation type="journal article" date="2012" name="Genome Biol.">
        <title>Genome and low-iron response of an oceanic diatom adapted to chronic iron limitation.</title>
        <authorList>
            <person name="Lommer M."/>
            <person name="Specht M."/>
            <person name="Roy A.S."/>
            <person name="Kraemer L."/>
            <person name="Andreson R."/>
            <person name="Gutowska M.A."/>
            <person name="Wolf J."/>
            <person name="Bergner S.V."/>
            <person name="Schilhabel M.B."/>
            <person name="Klostermeier U.C."/>
            <person name="Beiko R.G."/>
            <person name="Rosenstiel P."/>
            <person name="Hippler M."/>
            <person name="Laroche J."/>
        </authorList>
    </citation>
    <scope>NUCLEOTIDE SEQUENCE [LARGE SCALE GENOMIC DNA]</scope>
    <source>
        <strain evidence="2 3">CCMP1005</strain>
    </source>
</reference>
<dbReference type="eggNOG" id="ENOG502RVT5">
    <property type="taxonomic scope" value="Eukaryota"/>
</dbReference>
<organism evidence="2 3">
    <name type="scientific">Thalassiosira oceanica</name>
    <name type="common">Marine diatom</name>
    <dbReference type="NCBI Taxonomy" id="159749"/>
    <lineage>
        <taxon>Eukaryota</taxon>
        <taxon>Sar</taxon>
        <taxon>Stramenopiles</taxon>
        <taxon>Ochrophyta</taxon>
        <taxon>Bacillariophyta</taxon>
        <taxon>Coscinodiscophyceae</taxon>
        <taxon>Thalassiosirophycidae</taxon>
        <taxon>Thalassiosirales</taxon>
        <taxon>Thalassiosiraceae</taxon>
        <taxon>Thalassiosira</taxon>
    </lineage>
</organism>
<keyword evidence="3" id="KW-1185">Reference proteome</keyword>
<comment type="caution">
    <text evidence="2">The sequence shown here is derived from an EMBL/GenBank/DDBJ whole genome shotgun (WGS) entry which is preliminary data.</text>
</comment>
<name>K0TJ56_THAOC</name>
<proteinExistence type="predicted"/>